<dbReference type="InterPro" id="IPR041588">
    <property type="entry name" value="Integrase_H2C2"/>
</dbReference>
<dbReference type="Pfam" id="PF05380">
    <property type="entry name" value="Peptidase_A17"/>
    <property type="match status" value="2"/>
</dbReference>
<dbReference type="Gene3D" id="1.10.340.70">
    <property type="match status" value="1"/>
</dbReference>
<dbReference type="PANTHER" id="PTHR47331">
    <property type="entry name" value="PHD-TYPE DOMAIN-CONTAINING PROTEIN"/>
    <property type="match status" value="1"/>
</dbReference>
<evidence type="ECO:0000256" key="1">
    <source>
        <dbReference type="SAM" id="MobiDB-lite"/>
    </source>
</evidence>
<gene>
    <name evidence="3" type="ORF">LAZ67_11002128</name>
</gene>
<dbReference type="SUPFAM" id="SSF53098">
    <property type="entry name" value="Ribonuclease H-like"/>
    <property type="match status" value="2"/>
</dbReference>
<dbReference type="Proteomes" id="UP001235939">
    <property type="component" value="Chromosome 11"/>
</dbReference>
<dbReference type="SMART" id="SM00343">
    <property type="entry name" value="ZnF_C2HC"/>
    <property type="match status" value="4"/>
</dbReference>
<organism evidence="3 4">
    <name type="scientific">Cordylochernes scorpioides</name>
    <dbReference type="NCBI Taxonomy" id="51811"/>
    <lineage>
        <taxon>Eukaryota</taxon>
        <taxon>Metazoa</taxon>
        <taxon>Ecdysozoa</taxon>
        <taxon>Arthropoda</taxon>
        <taxon>Chelicerata</taxon>
        <taxon>Arachnida</taxon>
        <taxon>Pseudoscorpiones</taxon>
        <taxon>Cheliferoidea</taxon>
        <taxon>Chernetidae</taxon>
        <taxon>Cordylochernes</taxon>
    </lineage>
</organism>
<proteinExistence type="predicted"/>
<reference evidence="3 4" key="1">
    <citation type="submission" date="2022-01" db="EMBL/GenBank/DDBJ databases">
        <title>A chromosomal length assembly of Cordylochernes scorpioides.</title>
        <authorList>
            <person name="Zeh D."/>
            <person name="Zeh J."/>
        </authorList>
    </citation>
    <scope>NUCLEOTIDE SEQUENCE [LARGE SCALE GENOMIC DNA]</scope>
    <source>
        <strain evidence="3">IN4F17</strain>
        <tissue evidence="3">Whole Body</tissue>
    </source>
</reference>
<protein>
    <recommendedName>
        <fullName evidence="2">Integrase catalytic domain-containing protein</fullName>
    </recommendedName>
</protein>
<dbReference type="EMBL" id="CP092873">
    <property type="protein sequence ID" value="UYV74106.1"/>
    <property type="molecule type" value="Genomic_DNA"/>
</dbReference>
<dbReference type="PROSITE" id="PS50994">
    <property type="entry name" value="INTEGRASE"/>
    <property type="match status" value="2"/>
</dbReference>
<accession>A0ABY6KZ03</accession>
<evidence type="ECO:0000313" key="3">
    <source>
        <dbReference type="EMBL" id="UYV74106.1"/>
    </source>
</evidence>
<dbReference type="Pfam" id="PF18701">
    <property type="entry name" value="DUF5641"/>
    <property type="match status" value="2"/>
</dbReference>
<feature type="domain" description="Integrase catalytic" evidence="2">
    <location>
        <begin position="3259"/>
        <end position="3438"/>
    </location>
</feature>
<dbReference type="SUPFAM" id="SSF56672">
    <property type="entry name" value="DNA/RNA polymerases"/>
    <property type="match status" value="2"/>
</dbReference>
<evidence type="ECO:0000313" key="4">
    <source>
        <dbReference type="Proteomes" id="UP001235939"/>
    </source>
</evidence>
<dbReference type="Gene3D" id="4.10.60.10">
    <property type="entry name" value="Zinc finger, CCHC-type"/>
    <property type="match status" value="2"/>
</dbReference>
<dbReference type="InterPro" id="IPR043502">
    <property type="entry name" value="DNA/RNA_pol_sf"/>
</dbReference>
<sequence>MQNIDILKRARAPKRAIFTRLSTEFWTEIEKPDFDTKKYRAKYNRICALSKEINEIDSRYRGLLLEDETITEVKIEEEFEGCENYVQGMFDIENKYLSRCETARDRVDGSLVESAANSVVNTESKRTIRLPKVELPKYKGNLEDWLSWWGQFSKINDDETLGDVDKFHYLLQAVVEGSRAQRLVCSYPITEDNYPKVVQALKDRFGDKNLLIEHYIRRLLKLVVSNARKEILPLDEIYDDLTAHLKNLESLGVNTEMAGVFLYPLVESSLPLDIIQVWQRNPAVGYGIKEEGAENGDKSDASGRLQALMDFLRDEVKGAERMAFAKENFEGNSSMRATGSQLKTPRKTPPTVSNLFGSAFKRKCIFCQRDNHLSSECFVASRLTPSERDQRIKEAKVCFKCLKGNHLKRECRADIKCRNCEKDHLDIFCNKIALKQGGNNSFKGETSKVVNEGNATCTGVNMSARTCANDILLMTSVAKLKGAKETKEVKVLFDTGSHYSYIKRSIVEKLGLNKIGEISLEKSLFGGGNMKEALHGKYVLKLGSLTNKIDVDIVALDQPEICARIPPIPRGRLLYKLKRKRIYIHPSNFRNEEIDILIGSDYFGQLLTGKVVHLGEDLTAVETKLGWTLMGQSPVVGKEDKVQIALNMLVARNNLKDLWELDILGIQDPIEVVSKKKRETELKEHFIKNIKRDEDQRYSVALPWKCERNNVPSNLEIAQRRLEACTTKLRKEKMVIEYSTILQEWEREGLIERIEENRPQKKGHYLPHRPVFKAESRTTPLRPVFDASCRSYNGLSLNDYLEKGPNLLEKIPEIVIRFREKGIGVLADIRKAFQMITVQLQDQDFLRFLWWDQTDPMKLTVFRHKRVVFGLNCSPFILGAVIDHHLNSVQGPAAEIAKTMARSFYMDNLVTSLSSQEEVQQFQNTAVNIMEMAKMDLREWEFNLPVSNSKEEKGTTTKVLGLVWDKVEDVLNCDVSIEKDLSRRLTKRIILSKIQQVFDPLGVYSPIFLPPKLLLQRSWELKIGWDSQLPEDMDREFRTWYSQIGLLSQIKIPRHIWFDQTNKNEIHVFCDASKSAYAAVAYMRSEVQGGVHLSLLWSKSRLAPTKRVTIPRLELLACVLGARLVKSISTALTNSCPVTLWTDSSTVMAWLKRKNEWNVFVRNRVQEIRDTVNNENWKFVYGKFNPADLPSRGCSIVQFVSTNWWEGPEWLKGEKESWPSFEPTIDEEEIVKEKRKTLQAHTTLIVEANRWFLDRRSKRDLVSWLEMFLECSDILMATDLPVSPTSLCFLPYSPSSADIARSLKAYGIRTLYKNSSNLLTSLRHPYTKSHAPPDPLHSVGAVYSVSCEQCSATYVGETGRSVAIRMSEHSRNISNQDTRSLLYQHTLNTGHTFNTNHPTIHYRRIHNQHQRLVLESIESHRHKSINRKIDLPDAYRALLALQIMAWVLRFLDNARRIPTERGNLKVIELERAERKLLKLVQQETFPGKQAPKNGLKTIKSVEGLWRHNQKPIQTPGAALPTNRIGLGKPFEVTGVDLLGPLYLKGGSKVWVALFTCAVYRAVHLEIVRTLEANTFLLALKRFICRRGRPGKIYSDNGTNFSKTNELLKRLDWGEIERESSVKRIQWIFIHPSAPWWGGFWERLVRVVKSLLVRKLGFSKLNYVQLETALCEVESIINNRALSYISEDDQDLIPLTPQMFLQTNANNEFPELEKIRVNSFTRKYKILSKLNEELKQRFRKEYLGVLIQRAENKRELCIKEGDLVLIGQDNTKRILWPVGKIIKLYLGKDGVNRVARVKTSTGEWLRPVQRLFPLEISSEETPEKVTGDKKPLTIKTRSGREVRKPIRARAPKRAIFTRLSTEFWTEIEKPDFDTEKYRAKYNRICALSKEINEIDSRYSGLLLEDETITEVKIEEEFEGCENYVQGMFDIENKYLSRCETARDRVDGSLVESAANSVVNTESKRTIRLPKVELPKYKGNLEDWLSWWGQFSKINDDETLGDVDKFHYLLQAVVEGSRAQRLVCSYPITEDNYPKVVQALKDRFGDKNLLIEHYIRRLLKLVVSNARKEILPLDEIYDDLTAHLKNLESLGVNTEMAGVFLYPLVESSLPLDIIQVWQRNPAVGYGIKEEGAENGDKSDASGRLQALMDFLRDEVKGAERMAFAEENFEGNSSMRATGSQLRTPRKTPPTVSNLFGSAFKRKCIFCQRDNHLSSECFVASRLTPSERDQRIKEAKVCFKCLKGNHLKRECRADIKCRNCEKDHLDIFCNKIALKQGGNNSFKGETSKVVNEGNATCTGVNMSARTCANDILLMTSVAKLKGAKETKEVKVLFDTGSHYSYIKRSIVEKLGLNKIGEISLEKSLFGGGNMKEALHGKYVLKLGSLTNKIDVDIVALDQPEICARIPPIPRGRLLYKLKRKRIYIHPSNFRNEEIDILIGSDYFGQLLTGKVVFLGEDLTAVETKLGWTLMGQSPVVGKEDKVQIALNMLVARNNLKDLWELDILGIQDPIEVVSKKKRETELKEHFIKNMKRDEDQRYSVALPWKCERNNIPSNLEIAQRRLEACTTKLRKEKMVIEYSTILQEWEREGLIERIEENRPQKKGHYLPHRPVFKAESRTTPLRPVFDASCRSYNGLSLNDYLEKGPNLLEKIPEIVIRFREKGIGVLADIRKAFQMITVQLQDQDFLRFLWWDQTDPMKLTVFRHKRVVFGLNCSPFILGAVIDHHLNSVQGPAAEIAKTMARSFYMDNLVTSLSSQEEVQQFQNTAVNIMEMAKMDLREWEFNLPVSNSKEEKGTTTKVLGLVWDKVEDVLNCDVSIEKDLSRRLTKRIILSKIQQVFDPLGVYSPIFLPPKLLLQRSWELKIGWDSQLPEDMDREFRTWYSQIGLLSQIKIPRHIWFDQTNKNEIHVFCDASKSADAAVAYMRSEVQGGVHLSLLWSKSRLAPTKRVTIPRLELLACVLGARLVKSISTALTNSCPVTLWTDSSTVMAWLKRKNEWNVFVRNRVQEIRDTVNNENWKFVYGKFNPADLPSRGCSIVQFVSTNWWEGPEWLKGEKESWPSFEPTIDEEEIVKEKRKTLQAHTTLIVEANRWFLDRRSKYSLNIRIMAWVLRFFDNARRIPTERGNLKVIELERAERKLLKLVQQETFPGKQAPKNGLKTIKSVEGLWCVETKLLHGQDSEVFKRPILLPRNHPLVEQMVREIHQQNGHGGAQFILSQLREKFWIIGGRRLIKQIIGKCVICRRHNQKPIQTPGAALPTNRIGLGKPFEVTGVDLLGPLYLKGGSKVWVALFTCAVYRAVHLEIVRTLEANTFLLALKRFICRRGRPGKIYSDNGTNFSKTNELLKRLDWGEIERESSVKRIQWIFIHPSAPWWGGFWERLVRVVKSLLVRKLGFSKLNYVQLETALCEVESIINNRALSYISEDDQDLIPLTPQMFLQTNANNEFPELEKIRVNSFTRKYKILSKLNEELKQRFRKEYLGVLIQRAENKRELCIKEGDLVLIGQDNTKIILWPVGKIIKLYLGKDGVNRVARVKTSTGEWLRPVQRLFPLEISSEETPEKVSGDKKTSNDQNKIRT</sequence>
<dbReference type="Pfam" id="PF17921">
    <property type="entry name" value="Integrase_H2C2"/>
    <property type="match status" value="1"/>
</dbReference>
<feature type="compositionally biased region" description="Basic and acidic residues" evidence="1">
    <location>
        <begin position="3554"/>
        <end position="3565"/>
    </location>
</feature>
<dbReference type="InterPro" id="IPR008042">
    <property type="entry name" value="Retrotrans_Pao"/>
</dbReference>
<keyword evidence="4" id="KW-1185">Reference proteome</keyword>
<dbReference type="Gene3D" id="3.30.420.10">
    <property type="entry name" value="Ribonuclease H-like superfamily/Ribonuclease H"/>
    <property type="match status" value="2"/>
</dbReference>
<dbReference type="InterPro" id="IPR036397">
    <property type="entry name" value="RNaseH_sf"/>
</dbReference>
<dbReference type="InterPro" id="IPR012337">
    <property type="entry name" value="RNaseH-like_sf"/>
</dbReference>
<dbReference type="Gene3D" id="2.40.70.10">
    <property type="entry name" value="Acid Proteases"/>
    <property type="match status" value="2"/>
</dbReference>
<feature type="region of interest" description="Disordered" evidence="1">
    <location>
        <begin position="3552"/>
        <end position="3573"/>
    </location>
</feature>
<feature type="domain" description="Integrase catalytic" evidence="2">
    <location>
        <begin position="1525"/>
        <end position="1704"/>
    </location>
</feature>
<dbReference type="InterPro" id="IPR005312">
    <property type="entry name" value="DUF1759"/>
</dbReference>
<name>A0ABY6KZ03_9ARAC</name>
<evidence type="ECO:0000259" key="2">
    <source>
        <dbReference type="PROSITE" id="PS50994"/>
    </source>
</evidence>
<dbReference type="Pfam" id="PF03564">
    <property type="entry name" value="DUF1759"/>
    <property type="match status" value="2"/>
</dbReference>
<dbReference type="CDD" id="cd10442">
    <property type="entry name" value="GIY-YIG_PLEs"/>
    <property type="match status" value="1"/>
</dbReference>
<dbReference type="InterPro" id="IPR040676">
    <property type="entry name" value="DUF5641"/>
</dbReference>
<dbReference type="InterPro" id="IPR001584">
    <property type="entry name" value="Integrase_cat-core"/>
</dbReference>
<dbReference type="InterPro" id="IPR021109">
    <property type="entry name" value="Peptidase_aspartic_dom_sf"/>
</dbReference>
<dbReference type="PANTHER" id="PTHR47331:SF4">
    <property type="entry name" value="PEPTIDASE S1 DOMAIN-CONTAINING PROTEIN"/>
    <property type="match status" value="1"/>
</dbReference>
<dbReference type="InterPro" id="IPR001878">
    <property type="entry name" value="Znf_CCHC"/>
</dbReference>